<feature type="zinc finger region" description="C3H1-type" evidence="5">
    <location>
        <begin position="128"/>
        <end position="156"/>
    </location>
</feature>
<keyword evidence="4 5" id="KW-0862">Zinc</keyword>
<proteinExistence type="predicted"/>
<feature type="compositionally biased region" description="Low complexity" evidence="6">
    <location>
        <begin position="68"/>
        <end position="79"/>
    </location>
</feature>
<dbReference type="GeneID" id="136805303"/>
<dbReference type="InterPro" id="IPR000571">
    <property type="entry name" value="Znf_CCCH"/>
</dbReference>
<protein>
    <recommendedName>
        <fullName evidence="7">C3H1-type domain-containing protein</fullName>
    </recommendedName>
</protein>
<dbReference type="Pfam" id="PF00642">
    <property type="entry name" value="zf-CCCH"/>
    <property type="match status" value="2"/>
</dbReference>
<evidence type="ECO:0000256" key="1">
    <source>
        <dbReference type="ARBA" id="ARBA00022723"/>
    </source>
</evidence>
<feature type="zinc finger region" description="C3H1-type" evidence="5">
    <location>
        <begin position="166"/>
        <end position="194"/>
    </location>
</feature>
<keyword evidence="1 5" id="KW-0479">Metal-binding</keyword>
<dbReference type="PROSITE" id="PS50103">
    <property type="entry name" value="ZF_C3H1"/>
    <property type="match status" value="2"/>
</dbReference>
<keyword evidence="2" id="KW-0677">Repeat</keyword>
<dbReference type="PANTHER" id="PTHR12547">
    <property type="entry name" value="CCCH ZINC FINGER/TIS11-RELATED"/>
    <property type="match status" value="1"/>
</dbReference>
<dbReference type="SUPFAM" id="SSF90229">
    <property type="entry name" value="CCCH zinc finger"/>
    <property type="match status" value="2"/>
</dbReference>
<dbReference type="SMART" id="SM00356">
    <property type="entry name" value="ZnF_C3H1"/>
    <property type="match status" value="2"/>
</dbReference>
<feature type="domain" description="C3H1-type" evidence="7">
    <location>
        <begin position="128"/>
        <end position="156"/>
    </location>
</feature>
<evidence type="ECO:0000256" key="4">
    <source>
        <dbReference type="ARBA" id="ARBA00022833"/>
    </source>
</evidence>
<dbReference type="EnsemblMetazoa" id="CLYHEMT011491.1">
    <property type="protein sequence ID" value="CLYHEMP011491.1"/>
    <property type="gene ID" value="CLYHEMG011491"/>
</dbReference>
<keyword evidence="9" id="KW-1185">Reference proteome</keyword>
<keyword evidence="3 5" id="KW-0863">Zinc-finger</keyword>
<sequence>MSTALVSAFYDFNDVIQQQSKQRPAMLDLRQRPLEQRKPSNLLISRRHSTNSTNLNSLASPSFTKTNPLSPSSSSFFPMPSSPKDPFLNGCGSTLASALNMRERAQSASFQEELDAQHRKRSGTNSSRYKTELCRPFEENGTCKYGDKCQFAHGYHELRGLNRHPKYKTEFCRTYHTIGFCPYGPRCHFIHNDEEKRLAQASTGRSVSMSSMDSAPSSPVIDFAPSPFSNTPPTSPGVGDVFVFDEPTAQQNLPSMKSSLASMSTIPEISSHQFVPNHITRSISVSSALPSKTPSPPNLTISSLITEGTRIESRPNTFQPIQMKLDERNILTPSDSGSSNPPSPTDSLDGSNRRRLPVFGLMKQ</sequence>
<dbReference type="InterPro" id="IPR036855">
    <property type="entry name" value="Znf_CCCH_sf"/>
</dbReference>
<dbReference type="AlphaFoldDB" id="A0A7M5V8H8"/>
<dbReference type="FunFam" id="4.10.1000.10:FF:000002">
    <property type="entry name" value="Zinc finger protein 36, C3H1 type-like 1"/>
    <property type="match status" value="1"/>
</dbReference>
<dbReference type="PANTHER" id="PTHR12547:SF18">
    <property type="entry name" value="PROTEIN TIS11"/>
    <property type="match status" value="1"/>
</dbReference>
<evidence type="ECO:0000313" key="8">
    <source>
        <dbReference type="EnsemblMetazoa" id="CLYHEMP011491.1"/>
    </source>
</evidence>
<evidence type="ECO:0000256" key="2">
    <source>
        <dbReference type="ARBA" id="ARBA00022737"/>
    </source>
</evidence>
<feature type="domain" description="C3H1-type" evidence="7">
    <location>
        <begin position="166"/>
        <end position="194"/>
    </location>
</feature>
<feature type="region of interest" description="Disordered" evidence="6">
    <location>
        <begin position="32"/>
        <end position="79"/>
    </location>
</feature>
<evidence type="ECO:0000259" key="7">
    <source>
        <dbReference type="PROSITE" id="PS50103"/>
    </source>
</evidence>
<reference evidence="8" key="1">
    <citation type="submission" date="2021-01" db="UniProtKB">
        <authorList>
            <consortium name="EnsemblMetazoa"/>
        </authorList>
    </citation>
    <scope>IDENTIFICATION</scope>
</reference>
<dbReference type="FunFam" id="4.10.1000.10:FF:000001">
    <property type="entry name" value="zinc finger CCCH domain-containing protein 15-like"/>
    <property type="match status" value="1"/>
</dbReference>
<feature type="region of interest" description="Disordered" evidence="6">
    <location>
        <begin position="328"/>
        <end position="364"/>
    </location>
</feature>
<dbReference type="OrthoDB" id="410307at2759"/>
<dbReference type="Gene3D" id="4.10.1000.10">
    <property type="entry name" value="Zinc finger, CCCH-type"/>
    <property type="match status" value="2"/>
</dbReference>
<accession>A0A7M5V8H8</accession>
<dbReference type="GO" id="GO:0003729">
    <property type="term" value="F:mRNA binding"/>
    <property type="evidence" value="ECO:0007669"/>
    <property type="project" value="InterPro"/>
</dbReference>
<evidence type="ECO:0000313" key="9">
    <source>
        <dbReference type="Proteomes" id="UP000594262"/>
    </source>
</evidence>
<dbReference type="Proteomes" id="UP000594262">
    <property type="component" value="Unplaced"/>
</dbReference>
<evidence type="ECO:0000256" key="5">
    <source>
        <dbReference type="PROSITE-ProRule" id="PRU00723"/>
    </source>
</evidence>
<dbReference type="RefSeq" id="XP_066917986.1">
    <property type="nucleotide sequence ID" value="XM_067061885.1"/>
</dbReference>
<name>A0A7M5V8H8_9CNID</name>
<evidence type="ECO:0000256" key="3">
    <source>
        <dbReference type="ARBA" id="ARBA00022771"/>
    </source>
</evidence>
<dbReference type="GO" id="GO:0008270">
    <property type="term" value="F:zinc ion binding"/>
    <property type="evidence" value="ECO:0007669"/>
    <property type="project" value="UniProtKB-KW"/>
</dbReference>
<organism evidence="8 9">
    <name type="scientific">Clytia hemisphaerica</name>
    <dbReference type="NCBI Taxonomy" id="252671"/>
    <lineage>
        <taxon>Eukaryota</taxon>
        <taxon>Metazoa</taxon>
        <taxon>Cnidaria</taxon>
        <taxon>Hydrozoa</taxon>
        <taxon>Hydroidolina</taxon>
        <taxon>Leptothecata</taxon>
        <taxon>Obeliida</taxon>
        <taxon>Clytiidae</taxon>
        <taxon>Clytia</taxon>
    </lineage>
</organism>
<dbReference type="InterPro" id="IPR045877">
    <property type="entry name" value="ZFP36-like"/>
</dbReference>
<evidence type="ECO:0000256" key="6">
    <source>
        <dbReference type="SAM" id="MobiDB-lite"/>
    </source>
</evidence>